<evidence type="ECO:0000256" key="4">
    <source>
        <dbReference type="ARBA" id="ARBA00022827"/>
    </source>
</evidence>
<accession>A0A0N0V6G3</accession>
<dbReference type="InterPro" id="IPR016166">
    <property type="entry name" value="FAD-bd_PCMH"/>
</dbReference>
<dbReference type="InterPro" id="IPR016167">
    <property type="entry name" value="FAD-bd_PCMH_sub1"/>
</dbReference>
<keyword evidence="9" id="KW-1185">Reference proteome</keyword>
<keyword evidence="3" id="KW-0285">Flavoprotein</keyword>
<dbReference type="Gene3D" id="3.40.30.10">
    <property type="entry name" value="Glutaredoxin"/>
    <property type="match status" value="1"/>
</dbReference>
<dbReference type="Gene3D" id="3.40.462.20">
    <property type="match status" value="1"/>
</dbReference>
<proteinExistence type="inferred from homology"/>
<dbReference type="AlphaFoldDB" id="A0A0N0V6G3"/>
<dbReference type="PROSITE" id="PS51387">
    <property type="entry name" value="FAD_PCMH"/>
    <property type="match status" value="1"/>
</dbReference>
<keyword evidence="4" id="KW-0274">FAD</keyword>
<dbReference type="Gene3D" id="3.30.43.10">
    <property type="entry name" value="Uridine Diphospho-n-acetylenolpyruvylglucosamine Reductase, domain 2"/>
    <property type="match status" value="1"/>
</dbReference>
<dbReference type="Proteomes" id="UP000037904">
    <property type="component" value="Unassembled WGS sequence"/>
</dbReference>
<dbReference type="InterPro" id="IPR036249">
    <property type="entry name" value="Thioredoxin-like_sf"/>
</dbReference>
<dbReference type="Gene3D" id="3.30.465.10">
    <property type="match status" value="1"/>
</dbReference>
<dbReference type="SUPFAM" id="SSF56176">
    <property type="entry name" value="FAD-binding/transporter-associated domain-like"/>
    <property type="match status" value="1"/>
</dbReference>
<keyword evidence="5" id="KW-0560">Oxidoreductase</keyword>
<evidence type="ECO:0000256" key="2">
    <source>
        <dbReference type="ARBA" id="ARBA00005466"/>
    </source>
</evidence>
<evidence type="ECO:0000313" key="8">
    <source>
        <dbReference type="EMBL" id="KPA39955.1"/>
    </source>
</evidence>
<dbReference type="EMBL" id="JXCE01000160">
    <property type="protein sequence ID" value="KPA39955.1"/>
    <property type="molecule type" value="Genomic_DNA"/>
</dbReference>
<organism evidence="8 9">
    <name type="scientific">Fusarium langsethiae</name>
    <dbReference type="NCBI Taxonomy" id="179993"/>
    <lineage>
        <taxon>Eukaryota</taxon>
        <taxon>Fungi</taxon>
        <taxon>Dikarya</taxon>
        <taxon>Ascomycota</taxon>
        <taxon>Pezizomycotina</taxon>
        <taxon>Sordariomycetes</taxon>
        <taxon>Hypocreomycetidae</taxon>
        <taxon>Hypocreales</taxon>
        <taxon>Nectriaceae</taxon>
        <taxon>Fusarium</taxon>
    </lineage>
</organism>
<sequence length="743" mass="83083">MSDSCDISQGKEFSSKNVNDNPPTAEALKAADAIELYDGEGKKHTFKSIYSRTDLPRRVLVVFVRHFYCCSCVNYTSFLAKNATPEKLNKLDTAIVIVGHGDVKQVDMYRIDTGWQYPIYTDPSEKLYSTLGMIKTWKEGPPNKYMPWSTTWAVYWSIKTAIWRMMQGYPVFSSGAPNLQGGEFLFEGEEEDKKVTWCHRMRDSRDHADTDEITEVLGLNKTPSRKELGIISTFPDIPPLVITMEFIAAGTAWALNRVPSPQKIINRLSLASLVKPQAWPELSSRLSPNASIVFPHDPEFGGLVSRWRDWHAPQVGAVVTAFTESDVQEAVRYANQNGIPFLARSGGHGATEALQLAKDVLIVDIRGMNDIKIAQEGNYATISGGAIVKKVVNELWAAEKQTVTGICECVGISAPILGGGHGWLQGQFGMASDQVISARVILPNGEAVIASEESNPDLFWALRGAGHNFGIVTEWKYRIYDVKNPNWSYEIFIFLGDKLEEILELTNKMMQTQPPEMTHWMYIVNIPEIDPDKPIIWYAIISDGPVDKAREYAKPLHDIGPLNVNTGAIPMPELAHITLMGEGTVGCARGSTGLRYPIGLKKYDTRAVRQVFDSIAEISHRIPELAGSFFILEGYSTHGVKSVDANKSAFPHRDDEILITSYILYKPNTTLGSVAQEHGEKLRGLLLEASDEPEKLRAYVNYAHGVESLESMYGYEPWRINKLKALKKKWDPENRMRFYAPIV</sequence>
<gene>
    <name evidence="8" type="ORF">FLAG1_07178</name>
</gene>
<evidence type="ECO:0000259" key="7">
    <source>
        <dbReference type="PROSITE" id="PS51387"/>
    </source>
</evidence>
<comment type="caution">
    <text evidence="8">The sequence shown here is derived from an EMBL/GenBank/DDBJ whole genome shotgun (WGS) entry which is preliminary data.</text>
</comment>
<dbReference type="SUPFAM" id="SSF52833">
    <property type="entry name" value="Thioredoxin-like"/>
    <property type="match status" value="1"/>
</dbReference>
<dbReference type="GO" id="GO:0071949">
    <property type="term" value="F:FAD binding"/>
    <property type="evidence" value="ECO:0007669"/>
    <property type="project" value="InterPro"/>
</dbReference>
<name>A0A0N0V6G3_FUSLA</name>
<protein>
    <submittedName>
        <fullName evidence="8">6-hydroxy-d-nicotine oxidase</fullName>
    </submittedName>
</protein>
<feature type="domain" description="FAD-binding PCMH-type" evidence="7">
    <location>
        <begin position="311"/>
        <end position="482"/>
    </location>
</feature>
<dbReference type="GO" id="GO:0016491">
    <property type="term" value="F:oxidoreductase activity"/>
    <property type="evidence" value="ECO:0007669"/>
    <property type="project" value="UniProtKB-KW"/>
</dbReference>
<feature type="region of interest" description="Disordered" evidence="6">
    <location>
        <begin position="1"/>
        <end position="22"/>
    </location>
</feature>
<dbReference type="InterPro" id="IPR050416">
    <property type="entry name" value="FAD-linked_Oxidoreductase"/>
</dbReference>
<dbReference type="PANTHER" id="PTHR42973:SF9">
    <property type="entry name" value="FAD-BINDING PCMH-TYPE DOMAIN-CONTAINING PROTEIN-RELATED"/>
    <property type="match status" value="1"/>
</dbReference>
<evidence type="ECO:0000256" key="5">
    <source>
        <dbReference type="ARBA" id="ARBA00023002"/>
    </source>
</evidence>
<comment type="similarity">
    <text evidence="2">Belongs to the oxygen-dependent FAD-linked oxidoreductase family.</text>
</comment>
<reference evidence="8 9" key="1">
    <citation type="submission" date="2015-04" db="EMBL/GenBank/DDBJ databases">
        <title>The draft genome sequence of Fusarium langsethiae, a T-2/HT-2 mycotoxin producer.</title>
        <authorList>
            <person name="Lysoe E."/>
            <person name="Divon H.H."/>
            <person name="Terzi V."/>
            <person name="Orru L."/>
            <person name="Lamontanara A."/>
            <person name="Kolseth A.-K."/>
            <person name="Frandsen R.J."/>
            <person name="Nielsen K."/>
            <person name="Thrane U."/>
        </authorList>
    </citation>
    <scope>NUCLEOTIDE SEQUENCE [LARGE SCALE GENOMIC DNA]</scope>
    <source>
        <strain evidence="8 9">Fl201059</strain>
    </source>
</reference>
<evidence type="ECO:0000256" key="6">
    <source>
        <dbReference type="SAM" id="MobiDB-lite"/>
    </source>
</evidence>
<dbReference type="InterPro" id="IPR016169">
    <property type="entry name" value="FAD-bd_PCMH_sub2"/>
</dbReference>
<evidence type="ECO:0000313" key="9">
    <source>
        <dbReference type="Proteomes" id="UP000037904"/>
    </source>
</evidence>
<dbReference type="InterPro" id="IPR032801">
    <property type="entry name" value="PXL2A/B/C"/>
</dbReference>
<evidence type="ECO:0000256" key="1">
    <source>
        <dbReference type="ARBA" id="ARBA00001974"/>
    </source>
</evidence>
<dbReference type="InterPro" id="IPR006094">
    <property type="entry name" value="Oxid_FAD_bind_N"/>
</dbReference>
<dbReference type="Pfam" id="PF01565">
    <property type="entry name" value="FAD_binding_4"/>
    <property type="match status" value="1"/>
</dbReference>
<comment type="cofactor">
    <cofactor evidence="1">
        <name>FAD</name>
        <dbReference type="ChEBI" id="CHEBI:57692"/>
    </cofactor>
</comment>
<evidence type="ECO:0000256" key="3">
    <source>
        <dbReference type="ARBA" id="ARBA00022630"/>
    </source>
</evidence>
<dbReference type="Pfam" id="PF13911">
    <property type="entry name" value="AhpC-TSA_2"/>
    <property type="match status" value="1"/>
</dbReference>
<dbReference type="InterPro" id="IPR036318">
    <property type="entry name" value="FAD-bd_PCMH-like_sf"/>
</dbReference>
<dbReference type="PANTHER" id="PTHR42973">
    <property type="entry name" value="BINDING OXIDOREDUCTASE, PUTATIVE (AFU_ORTHOLOGUE AFUA_1G17690)-RELATED"/>
    <property type="match status" value="1"/>
</dbReference>